<gene>
    <name evidence="8" type="ORF">EV215_0092</name>
</gene>
<dbReference type="RefSeq" id="WP_134111848.1">
    <property type="nucleotide sequence ID" value="NZ_SOBG01000001.1"/>
</dbReference>
<dbReference type="PANTHER" id="PTHR40043">
    <property type="entry name" value="UPF0719 INNER MEMBRANE PROTEIN YJFL"/>
    <property type="match status" value="1"/>
</dbReference>
<evidence type="ECO:0000256" key="3">
    <source>
        <dbReference type="ARBA" id="ARBA00022475"/>
    </source>
</evidence>
<keyword evidence="4 7" id="KW-0812">Transmembrane</keyword>
<keyword evidence="5 7" id="KW-1133">Transmembrane helix</keyword>
<keyword evidence="9" id="KW-1185">Reference proteome</keyword>
<feature type="transmembrane region" description="Helical" evidence="7">
    <location>
        <begin position="260"/>
        <end position="279"/>
    </location>
</feature>
<evidence type="ECO:0000256" key="7">
    <source>
        <dbReference type="SAM" id="Phobius"/>
    </source>
</evidence>
<feature type="transmembrane region" description="Helical" evidence="7">
    <location>
        <begin position="121"/>
        <end position="142"/>
    </location>
</feature>
<dbReference type="AlphaFoldDB" id="A0AA46E010"/>
<feature type="transmembrane region" description="Helical" evidence="7">
    <location>
        <begin position="12"/>
        <end position="31"/>
    </location>
</feature>
<evidence type="ECO:0000256" key="5">
    <source>
        <dbReference type="ARBA" id="ARBA00022989"/>
    </source>
</evidence>
<feature type="transmembrane region" description="Helical" evidence="7">
    <location>
        <begin position="80"/>
        <end position="100"/>
    </location>
</feature>
<proteinExistence type="inferred from homology"/>
<protein>
    <submittedName>
        <fullName evidence="8">Uncharacterized membrane protein YjfL (UPF0719 family)</fullName>
    </submittedName>
</protein>
<organism evidence="8 9">
    <name type="scientific">Hypnocyclicus thermotrophus</name>
    <dbReference type="NCBI Taxonomy" id="1627895"/>
    <lineage>
        <taxon>Bacteria</taxon>
        <taxon>Fusobacteriati</taxon>
        <taxon>Fusobacteriota</taxon>
        <taxon>Fusobacteriia</taxon>
        <taxon>Fusobacteriales</taxon>
        <taxon>Fusobacteriaceae</taxon>
        <taxon>Hypnocyclicus</taxon>
    </lineage>
</organism>
<dbReference type="GO" id="GO:0005886">
    <property type="term" value="C:plasma membrane"/>
    <property type="evidence" value="ECO:0007669"/>
    <property type="project" value="UniProtKB-SubCell"/>
</dbReference>
<evidence type="ECO:0000256" key="6">
    <source>
        <dbReference type="ARBA" id="ARBA00023136"/>
    </source>
</evidence>
<dbReference type="EMBL" id="SOBG01000001">
    <property type="protein sequence ID" value="TDT72304.1"/>
    <property type="molecule type" value="Genomic_DNA"/>
</dbReference>
<dbReference type="InterPro" id="IPR007140">
    <property type="entry name" value="DUF350"/>
</dbReference>
<keyword evidence="3" id="KW-1003">Cell membrane</keyword>
<evidence type="ECO:0000313" key="9">
    <source>
        <dbReference type="Proteomes" id="UP000294678"/>
    </source>
</evidence>
<feature type="transmembrane region" description="Helical" evidence="7">
    <location>
        <begin position="185"/>
        <end position="206"/>
    </location>
</feature>
<comment type="caution">
    <text evidence="8">The sequence shown here is derived from an EMBL/GenBank/DDBJ whole genome shotgun (WGS) entry which is preliminary data.</text>
</comment>
<dbReference type="Proteomes" id="UP000294678">
    <property type="component" value="Unassembled WGS sequence"/>
</dbReference>
<evidence type="ECO:0000313" key="8">
    <source>
        <dbReference type="EMBL" id="TDT72304.1"/>
    </source>
</evidence>
<feature type="transmembrane region" description="Helical" evidence="7">
    <location>
        <begin position="218"/>
        <end position="239"/>
    </location>
</feature>
<comment type="similarity">
    <text evidence="2">Belongs to the UPF0719 family.</text>
</comment>
<keyword evidence="6 7" id="KW-0472">Membrane</keyword>
<evidence type="ECO:0000256" key="1">
    <source>
        <dbReference type="ARBA" id="ARBA00004651"/>
    </source>
</evidence>
<name>A0AA46E010_9FUSO</name>
<evidence type="ECO:0000256" key="2">
    <source>
        <dbReference type="ARBA" id="ARBA00005779"/>
    </source>
</evidence>
<dbReference type="Pfam" id="PF03994">
    <property type="entry name" value="DUF350"/>
    <property type="match status" value="2"/>
</dbReference>
<reference evidence="8 9" key="1">
    <citation type="submission" date="2019-03" db="EMBL/GenBank/DDBJ databases">
        <title>Genomic Encyclopedia of Type Strains, Phase IV (KMG-IV): sequencing the most valuable type-strain genomes for metagenomic binning, comparative biology and taxonomic classification.</title>
        <authorList>
            <person name="Goeker M."/>
        </authorList>
    </citation>
    <scope>NUCLEOTIDE SEQUENCE [LARGE SCALE GENOMIC DNA]</scope>
    <source>
        <strain evidence="8 9">DSM 100055</strain>
    </source>
</reference>
<comment type="subcellular location">
    <subcellularLocation>
        <location evidence="1">Cell membrane</location>
        <topology evidence="1">Multi-pass membrane protein</topology>
    </subcellularLocation>
</comment>
<dbReference type="PANTHER" id="PTHR40043:SF1">
    <property type="entry name" value="UPF0719 INNER MEMBRANE PROTEIN YJFL"/>
    <property type="match status" value="1"/>
</dbReference>
<sequence length="281" mass="30761">MLNNIININDIYTITTIIIVVILALLVKKFFNLTNKEELNKIINGKSNVFAIRFAAILFGVIYASSGEIFGGSIGLFNDIISFFLYSILMFILIFIAVFIGDKLLLSEINNIAALKKGNTAVALFELCYIIATSMTARATLIGDGGSVISVLLFFILGQTVLILFFLIALKLTPFDDVKEISKNNIAASLFLGGLLLAISVINYYSLLGDSTEMLQDAIFYIISAIKGGVLLLLFGYSIDKIIFPKVNITNEVIEKDKNWGLIFIVSMLTIAVSIIIGANL</sequence>
<feature type="transmembrane region" description="Helical" evidence="7">
    <location>
        <begin position="148"/>
        <end position="173"/>
    </location>
</feature>
<evidence type="ECO:0000256" key="4">
    <source>
        <dbReference type="ARBA" id="ARBA00022692"/>
    </source>
</evidence>
<accession>A0AA46E010</accession>
<feature type="transmembrane region" description="Helical" evidence="7">
    <location>
        <begin position="52"/>
        <end position="74"/>
    </location>
</feature>